<name>A0A0U9HRH1_9BACT</name>
<dbReference type="Proteomes" id="UP000054976">
    <property type="component" value="Unassembled WGS sequence"/>
</dbReference>
<protein>
    <recommendedName>
        <fullName evidence="5">tRNA pseudouridine synthase B</fullName>
        <ecNumber evidence="5">5.4.99.25</ecNumber>
    </recommendedName>
    <alternativeName>
        <fullName evidence="5">tRNA pseudouridine(55) synthase</fullName>
        <shortName evidence="5">Psi55 synthase</shortName>
    </alternativeName>
    <alternativeName>
        <fullName evidence="5">tRNA pseudouridylate synthase</fullName>
    </alternativeName>
    <alternativeName>
        <fullName evidence="5">tRNA-uridine isomerase</fullName>
    </alternativeName>
</protein>
<dbReference type="PANTHER" id="PTHR13767">
    <property type="entry name" value="TRNA-PSEUDOURIDINE SYNTHASE"/>
    <property type="match status" value="1"/>
</dbReference>
<gene>
    <name evidence="5" type="primary">truB</name>
    <name evidence="9" type="ORF">TAGGR_381</name>
</gene>
<evidence type="ECO:0000256" key="1">
    <source>
        <dbReference type="ARBA" id="ARBA00000385"/>
    </source>
</evidence>
<keyword evidence="10" id="KW-1185">Reference proteome</keyword>
<comment type="function">
    <text evidence="5">Responsible for synthesis of pseudouridine from uracil-55 in the psi GC loop of transfer RNAs.</text>
</comment>
<dbReference type="AlphaFoldDB" id="A0A0U9HRH1"/>
<dbReference type="CDD" id="cd02573">
    <property type="entry name" value="PseudoU_synth_EcTruB"/>
    <property type="match status" value="1"/>
</dbReference>
<dbReference type="InterPro" id="IPR002501">
    <property type="entry name" value="PsdUridine_synth_N"/>
</dbReference>
<dbReference type="Pfam" id="PF01509">
    <property type="entry name" value="TruB_N"/>
    <property type="match status" value="1"/>
</dbReference>
<evidence type="ECO:0000259" key="8">
    <source>
        <dbReference type="Pfam" id="PF16198"/>
    </source>
</evidence>
<dbReference type="PANTHER" id="PTHR13767:SF2">
    <property type="entry name" value="PSEUDOURIDYLATE SYNTHASE TRUB1"/>
    <property type="match status" value="1"/>
</dbReference>
<evidence type="ECO:0000313" key="10">
    <source>
        <dbReference type="Proteomes" id="UP000054976"/>
    </source>
</evidence>
<feature type="domain" description="tRNA pseudouridylate synthase B C-terminal" evidence="8">
    <location>
        <begin position="172"/>
        <end position="233"/>
    </location>
</feature>
<evidence type="ECO:0000259" key="6">
    <source>
        <dbReference type="Pfam" id="PF01509"/>
    </source>
</evidence>
<reference evidence="10" key="1">
    <citation type="submission" date="2016-01" db="EMBL/GenBank/DDBJ databases">
        <title>Draft genome sequence of Thermodesulfovibrio aggregans strain TGE-P1.</title>
        <authorList>
            <person name="Sekiguchi Y."/>
            <person name="Ohashi A."/>
            <person name="Matsuura N."/>
            <person name="Tourlousse M.D."/>
        </authorList>
    </citation>
    <scope>NUCLEOTIDE SEQUENCE [LARGE SCALE GENOMIC DNA]</scope>
    <source>
        <strain evidence="10">TGE-P1</strain>
    </source>
</reference>
<dbReference type="Pfam" id="PF16198">
    <property type="entry name" value="TruB_C_2"/>
    <property type="match status" value="1"/>
</dbReference>
<proteinExistence type="inferred from homology"/>
<dbReference type="HAMAP" id="MF_01080">
    <property type="entry name" value="TruB_bact"/>
    <property type="match status" value="1"/>
</dbReference>
<dbReference type="GO" id="GO:0031119">
    <property type="term" value="P:tRNA pseudouridine synthesis"/>
    <property type="evidence" value="ECO:0007669"/>
    <property type="project" value="UniProtKB-UniRule"/>
</dbReference>
<accession>A0A0U9HRH1</accession>
<dbReference type="InterPro" id="IPR032819">
    <property type="entry name" value="TruB_C"/>
</dbReference>
<keyword evidence="4 5" id="KW-0413">Isomerase</keyword>
<dbReference type="InterPro" id="IPR014780">
    <property type="entry name" value="tRNA_psdUridine_synth_TruB"/>
</dbReference>
<dbReference type="EMBL" id="BCNO01000003">
    <property type="protein sequence ID" value="GAQ95608.1"/>
    <property type="molecule type" value="Genomic_DNA"/>
</dbReference>
<evidence type="ECO:0000256" key="2">
    <source>
        <dbReference type="ARBA" id="ARBA00005642"/>
    </source>
</evidence>
<evidence type="ECO:0000256" key="5">
    <source>
        <dbReference type="HAMAP-Rule" id="MF_01080"/>
    </source>
</evidence>
<organism evidence="9 10">
    <name type="scientific">Thermodesulfovibrio aggregans</name>
    <dbReference type="NCBI Taxonomy" id="86166"/>
    <lineage>
        <taxon>Bacteria</taxon>
        <taxon>Pseudomonadati</taxon>
        <taxon>Nitrospirota</taxon>
        <taxon>Thermodesulfovibrionia</taxon>
        <taxon>Thermodesulfovibrionales</taxon>
        <taxon>Thermodesulfovibrionaceae</taxon>
        <taxon>Thermodesulfovibrio</taxon>
    </lineage>
</organism>
<dbReference type="EC" id="5.4.99.25" evidence="5"/>
<dbReference type="Pfam" id="PF09157">
    <property type="entry name" value="TruB-C_2"/>
    <property type="match status" value="1"/>
</dbReference>
<dbReference type="GO" id="GO:1990481">
    <property type="term" value="P:mRNA pseudouridine synthesis"/>
    <property type="evidence" value="ECO:0007669"/>
    <property type="project" value="TreeGrafter"/>
</dbReference>
<dbReference type="STRING" id="86166.TAGGR_381"/>
<dbReference type="OrthoDB" id="9802309at2"/>
<comment type="catalytic activity">
    <reaction evidence="1 5">
        <text>uridine(55) in tRNA = pseudouridine(55) in tRNA</text>
        <dbReference type="Rhea" id="RHEA:42532"/>
        <dbReference type="Rhea" id="RHEA-COMP:10101"/>
        <dbReference type="Rhea" id="RHEA-COMP:10102"/>
        <dbReference type="ChEBI" id="CHEBI:65314"/>
        <dbReference type="ChEBI" id="CHEBI:65315"/>
        <dbReference type="EC" id="5.4.99.25"/>
    </reaction>
</comment>
<feature type="domain" description="Pseudouridine synthase II N-terminal" evidence="6">
    <location>
        <begin position="23"/>
        <end position="171"/>
    </location>
</feature>
<dbReference type="SUPFAM" id="SSF55120">
    <property type="entry name" value="Pseudouridine synthase"/>
    <property type="match status" value="1"/>
</dbReference>
<evidence type="ECO:0000259" key="7">
    <source>
        <dbReference type="Pfam" id="PF09157"/>
    </source>
</evidence>
<evidence type="ECO:0000256" key="3">
    <source>
        <dbReference type="ARBA" id="ARBA00022694"/>
    </source>
</evidence>
<evidence type="ECO:0000256" key="4">
    <source>
        <dbReference type="ARBA" id="ARBA00023235"/>
    </source>
</evidence>
<dbReference type="GO" id="GO:0003723">
    <property type="term" value="F:RNA binding"/>
    <property type="evidence" value="ECO:0007669"/>
    <property type="project" value="InterPro"/>
</dbReference>
<comment type="similarity">
    <text evidence="2 5">Belongs to the pseudouridine synthase TruB family. Type 1 subfamily.</text>
</comment>
<dbReference type="SUPFAM" id="SSF88697">
    <property type="entry name" value="PUA domain-like"/>
    <property type="match status" value="1"/>
</dbReference>
<dbReference type="NCBIfam" id="TIGR00431">
    <property type="entry name" value="TruB"/>
    <property type="match status" value="1"/>
</dbReference>
<dbReference type="Gene3D" id="3.30.2350.10">
    <property type="entry name" value="Pseudouridine synthase"/>
    <property type="match status" value="1"/>
</dbReference>
<evidence type="ECO:0000313" key="9">
    <source>
        <dbReference type="EMBL" id="GAQ95608.1"/>
    </source>
</evidence>
<keyword evidence="3 5" id="KW-0819">tRNA processing</keyword>
<sequence length="299" mass="33411">MNAVVVLNKTKGITSQDAVTTVKRILKVKKAGHAGTLDPMATGILIVCLNEATKIAPMLMELEKEYVFKARFGIATDTHDAEGRVIREVDSFELNRTKLEEILKKYTGEIIQTPPMYSAVKLEGQPLYKLARKGIEVERKPKKVFIHLFNIEEFNPPFVTFRVVCSKGTYVRALCHDIGEELGMGAHIVELERTRVGKFTVENSIDSERLKKLYEKGLENKLSVSGILNIDSALYFIPSVTINDTLIRRFINGNSIKIPSGIVPAGWVKVKDKTGRILGIGFGNGVIIKPERIIWEEVS</sequence>
<dbReference type="InterPro" id="IPR015240">
    <property type="entry name" value="tRNA_sdUridine_synth_fam1_C"/>
</dbReference>
<feature type="domain" description="tRNA pseudouridine synthase II TruB subfamily 1 C-terminal" evidence="7">
    <location>
        <begin position="238"/>
        <end position="294"/>
    </location>
</feature>
<dbReference type="GO" id="GO:0160148">
    <property type="term" value="F:tRNA pseudouridine(55) synthase activity"/>
    <property type="evidence" value="ECO:0007669"/>
    <property type="project" value="UniProtKB-EC"/>
</dbReference>
<dbReference type="RefSeq" id="WP_059177038.1">
    <property type="nucleotide sequence ID" value="NZ_BCNO01000003.1"/>
</dbReference>
<dbReference type="InterPro" id="IPR015947">
    <property type="entry name" value="PUA-like_sf"/>
</dbReference>
<comment type="caution">
    <text evidence="9">The sequence shown here is derived from an EMBL/GenBank/DDBJ whole genome shotgun (WGS) entry which is preliminary data.</text>
</comment>
<feature type="active site" description="Nucleophile" evidence="5">
    <location>
        <position position="38"/>
    </location>
</feature>
<dbReference type="InterPro" id="IPR020103">
    <property type="entry name" value="PsdUridine_synth_cat_dom_sf"/>
</dbReference>